<keyword evidence="3" id="KW-1185">Reference proteome</keyword>
<proteinExistence type="predicted"/>
<sequence length="70" mass="7608">MDAERLGCEREEKMIPSKMLNSDGIGLILSEEEETTASTEETATATAATTATRHNSTSSLFHTVYVIENS</sequence>
<evidence type="ECO:0000313" key="3">
    <source>
        <dbReference type="Proteomes" id="UP000319432"/>
    </source>
</evidence>
<evidence type="ECO:0000256" key="1">
    <source>
        <dbReference type="SAM" id="MobiDB-lite"/>
    </source>
</evidence>
<name>A0A502IPJ8_BRELA</name>
<gene>
    <name evidence="2" type="ORF">EEL30_14425</name>
</gene>
<protein>
    <submittedName>
        <fullName evidence="2">Uncharacterized protein</fullName>
    </submittedName>
</protein>
<dbReference type="AlphaFoldDB" id="A0A502IPJ8"/>
<feature type="region of interest" description="Disordered" evidence="1">
    <location>
        <begin position="31"/>
        <end position="51"/>
    </location>
</feature>
<reference evidence="2 3" key="1">
    <citation type="submission" date="2018-11" db="EMBL/GenBank/DDBJ databases">
        <title>Phylogenetic determinants of toxin gene distribution in genomes of Brevibacillus laterosporus.</title>
        <authorList>
            <person name="Glare T.R."/>
            <person name="Durrant A."/>
            <person name="Berry C."/>
            <person name="Palma L."/>
            <person name="Ormskirk M."/>
            <person name="Cox M.O."/>
        </authorList>
    </citation>
    <scope>NUCLEOTIDE SEQUENCE [LARGE SCALE GENOMIC DNA]</scope>
    <source>
        <strain evidence="2 3">1821L</strain>
    </source>
</reference>
<dbReference type="Proteomes" id="UP000319432">
    <property type="component" value="Chromosome"/>
</dbReference>
<organism evidence="2 3">
    <name type="scientific">Brevibacillus laterosporus</name>
    <name type="common">Bacillus laterosporus</name>
    <dbReference type="NCBI Taxonomy" id="1465"/>
    <lineage>
        <taxon>Bacteria</taxon>
        <taxon>Bacillati</taxon>
        <taxon>Bacillota</taxon>
        <taxon>Bacilli</taxon>
        <taxon>Bacillales</taxon>
        <taxon>Paenibacillaceae</taxon>
        <taxon>Brevibacillus</taxon>
    </lineage>
</organism>
<feature type="compositionally biased region" description="Low complexity" evidence="1">
    <location>
        <begin position="36"/>
        <end position="51"/>
    </location>
</feature>
<accession>A0A502IPJ8</accession>
<dbReference type="EMBL" id="CP033464">
    <property type="protein sequence ID" value="QDX93386.1"/>
    <property type="molecule type" value="Genomic_DNA"/>
</dbReference>
<evidence type="ECO:0000313" key="2">
    <source>
        <dbReference type="EMBL" id="QDX93386.1"/>
    </source>
</evidence>